<dbReference type="InterPro" id="IPR000331">
    <property type="entry name" value="Rap/Ran_GAP_dom"/>
</dbReference>
<dbReference type="SUPFAM" id="SSF111347">
    <property type="entry name" value="Rap/Ran-GAP"/>
    <property type="match status" value="1"/>
</dbReference>
<organism evidence="4 5">
    <name type="scientific">Anaeramoeba flamelloides</name>
    <dbReference type="NCBI Taxonomy" id="1746091"/>
    <lineage>
        <taxon>Eukaryota</taxon>
        <taxon>Metamonada</taxon>
        <taxon>Anaeramoebidae</taxon>
        <taxon>Anaeramoeba</taxon>
    </lineage>
</organism>
<dbReference type="PROSITE" id="PS50085">
    <property type="entry name" value="RAPGAP"/>
    <property type="match status" value="1"/>
</dbReference>
<gene>
    <name evidence="4" type="ORF">M0813_18345</name>
</gene>
<dbReference type="InterPro" id="IPR035974">
    <property type="entry name" value="Rap/Ran-GAP_sf"/>
</dbReference>
<dbReference type="PANTHER" id="PTHR15711">
    <property type="entry name" value="RAP GTPASE-ACTIVATING PROTEIN"/>
    <property type="match status" value="1"/>
</dbReference>
<dbReference type="Pfam" id="PF02145">
    <property type="entry name" value="Rap_GAP"/>
    <property type="match status" value="1"/>
</dbReference>
<name>A0ABQ8YSY7_9EUKA</name>
<evidence type="ECO:0000313" key="5">
    <source>
        <dbReference type="Proteomes" id="UP001150062"/>
    </source>
</evidence>
<proteinExistence type="predicted"/>
<dbReference type="EMBL" id="JAOAOG010000122">
    <property type="protein sequence ID" value="KAJ6247711.1"/>
    <property type="molecule type" value="Genomic_DNA"/>
</dbReference>
<keyword evidence="5" id="KW-1185">Reference proteome</keyword>
<dbReference type="InterPro" id="IPR050989">
    <property type="entry name" value="Rap1_Ran_GAP"/>
</dbReference>
<evidence type="ECO:0000259" key="3">
    <source>
        <dbReference type="PROSITE" id="PS50085"/>
    </source>
</evidence>
<feature type="compositionally biased region" description="Low complexity" evidence="2">
    <location>
        <begin position="15"/>
        <end position="27"/>
    </location>
</feature>
<feature type="region of interest" description="Disordered" evidence="2">
    <location>
        <begin position="1"/>
        <end position="110"/>
    </location>
</feature>
<sequence>MSSFTSSVATESEPSCTNQNSTTNTSSDSEPLSSKTRSTKSKKKKQKKHLTKIKKKTPKKWKNEKKPRKQNKKKSEKKKKKKTKEKKPKTKSSQKNINQRKNLETKENQNNNLLIRSEDWKIESGTKDVDPNTFEHIKDNKIFQNKFVGNDYKIFCGKHPNKGHIIFCLQPLNSKNKEYLVLAIGKDMYKLTTIKRSDFKSRFFINACKPSNLAKAFKKYDQSLIGLDNIIQMDPEIEEKEIIKIENEINSKQLKVGVLYVKQGQNREEEFFKNQTMSYDFKKFLKILGDKVRLKGFKKYSGGLDTTSDYDGSYGIYNKIDQYEIMFHVSTYLPFDKFDKHQVTRKRHIGNDIVTIVFMDGDAQYDPRSLLSRQNHIIIGIKSHFSEKEPDQTFYQIEVGRKNYVNKFEPYIPESGLFPQNEITKFLLLKIISGQQTAKNSGPYRRIMERFREAKIRHIYECYED</sequence>
<feature type="compositionally biased region" description="Polar residues" evidence="2">
    <location>
        <begin position="1"/>
        <end position="14"/>
    </location>
</feature>
<protein>
    <submittedName>
        <fullName evidence="4">Rap gtpase-activating protein</fullName>
    </submittedName>
</protein>
<keyword evidence="1" id="KW-0343">GTPase activation</keyword>
<evidence type="ECO:0000256" key="2">
    <source>
        <dbReference type="SAM" id="MobiDB-lite"/>
    </source>
</evidence>
<dbReference type="Proteomes" id="UP001150062">
    <property type="component" value="Unassembled WGS sequence"/>
</dbReference>
<feature type="compositionally biased region" description="Basic residues" evidence="2">
    <location>
        <begin position="37"/>
        <end position="92"/>
    </location>
</feature>
<dbReference type="Gene3D" id="3.40.50.11210">
    <property type="entry name" value="Rap/Ran-GAP"/>
    <property type="match status" value="1"/>
</dbReference>
<evidence type="ECO:0000313" key="4">
    <source>
        <dbReference type="EMBL" id="KAJ6247711.1"/>
    </source>
</evidence>
<evidence type="ECO:0000256" key="1">
    <source>
        <dbReference type="ARBA" id="ARBA00022468"/>
    </source>
</evidence>
<comment type="caution">
    <text evidence="4">The sequence shown here is derived from an EMBL/GenBank/DDBJ whole genome shotgun (WGS) entry which is preliminary data.</text>
</comment>
<feature type="domain" description="Rap-GAP" evidence="3">
    <location>
        <begin position="242"/>
        <end position="459"/>
    </location>
</feature>
<reference evidence="4" key="1">
    <citation type="submission" date="2022-08" db="EMBL/GenBank/DDBJ databases">
        <title>Novel sulfate-reducing endosymbionts in the free-living metamonad Anaeramoeba.</title>
        <authorList>
            <person name="Jerlstrom-Hultqvist J."/>
            <person name="Cepicka I."/>
            <person name="Gallot-Lavallee L."/>
            <person name="Salas-Leiva D."/>
            <person name="Curtis B.A."/>
            <person name="Zahonova K."/>
            <person name="Pipaliya S."/>
            <person name="Dacks J."/>
            <person name="Roger A.J."/>
        </authorList>
    </citation>
    <scope>NUCLEOTIDE SEQUENCE</scope>
    <source>
        <strain evidence="4">Schooner1</strain>
    </source>
</reference>
<accession>A0ABQ8YSY7</accession>